<dbReference type="SUPFAM" id="SSF81901">
    <property type="entry name" value="HCP-like"/>
    <property type="match status" value="1"/>
</dbReference>
<evidence type="ECO:0000313" key="1">
    <source>
        <dbReference type="EMBL" id="CAG8854668.1"/>
    </source>
</evidence>
<protein>
    <submittedName>
        <fullName evidence="1">15683_t:CDS:1</fullName>
    </submittedName>
</protein>
<name>A0ABN7XJY7_GIGMA</name>
<dbReference type="Proteomes" id="UP000789901">
    <property type="component" value="Unassembled WGS sequence"/>
</dbReference>
<reference evidence="1 2" key="1">
    <citation type="submission" date="2021-06" db="EMBL/GenBank/DDBJ databases">
        <authorList>
            <person name="Kallberg Y."/>
            <person name="Tangrot J."/>
            <person name="Rosling A."/>
        </authorList>
    </citation>
    <scope>NUCLEOTIDE SEQUENCE [LARGE SCALE GENOMIC DNA]</scope>
    <source>
        <strain evidence="1 2">120-4 pot B 10/14</strain>
    </source>
</reference>
<feature type="non-terminal residue" evidence="1">
    <location>
        <position position="1"/>
    </location>
</feature>
<evidence type="ECO:0000313" key="2">
    <source>
        <dbReference type="Proteomes" id="UP000789901"/>
    </source>
</evidence>
<gene>
    <name evidence="1" type="ORF">GMARGA_LOCUS43489</name>
</gene>
<feature type="non-terminal residue" evidence="1">
    <location>
        <position position="170"/>
    </location>
</feature>
<dbReference type="Gene3D" id="1.25.40.10">
    <property type="entry name" value="Tetratricopeptide repeat domain"/>
    <property type="match status" value="1"/>
</dbReference>
<accession>A0ABN7XJY7</accession>
<comment type="caution">
    <text evidence="1">The sequence shown here is derived from an EMBL/GenBank/DDBJ whole genome shotgun (WGS) entry which is preliminary data.</text>
</comment>
<proteinExistence type="predicted"/>
<keyword evidence="2" id="KW-1185">Reference proteome</keyword>
<dbReference type="InterPro" id="IPR011990">
    <property type="entry name" value="TPR-like_helical_dom_sf"/>
</dbReference>
<dbReference type="EMBL" id="CAJVQB010141075">
    <property type="protein sequence ID" value="CAG8854668.1"/>
    <property type="molecule type" value="Genomic_DNA"/>
</dbReference>
<organism evidence="1 2">
    <name type="scientific">Gigaspora margarita</name>
    <dbReference type="NCBI Taxonomy" id="4874"/>
    <lineage>
        <taxon>Eukaryota</taxon>
        <taxon>Fungi</taxon>
        <taxon>Fungi incertae sedis</taxon>
        <taxon>Mucoromycota</taxon>
        <taxon>Glomeromycotina</taxon>
        <taxon>Glomeromycetes</taxon>
        <taxon>Diversisporales</taxon>
        <taxon>Gigasporaceae</taxon>
        <taxon>Gigaspora</taxon>
    </lineage>
</organism>
<sequence>KARELFKQTVAAGYNDSYFYYTKCNTDNKDVFLRYIKLSVNDYNIADAQYYYGKLLDDGDKLVQDKKLGLYYIGKSKKQKISTQKNLWTNSKPRLLQQLVTIRNIKKKQKVKRSILQTQTSDMPSLKEIVLNDSNANDVSVINCPIICNLSILCTRLSSLKIEKCSEIKS</sequence>